<feature type="non-terminal residue" evidence="2">
    <location>
        <position position="1"/>
    </location>
</feature>
<dbReference type="OrthoDB" id="6429828at2759"/>
<accession>A0A7R9QCZ5</accession>
<evidence type="ECO:0000313" key="3">
    <source>
        <dbReference type="EMBL" id="CAD7645640.1"/>
    </source>
</evidence>
<feature type="coiled-coil region" evidence="1">
    <location>
        <begin position="4"/>
        <end position="85"/>
    </location>
</feature>
<gene>
    <name evidence="2" type="ORF">OSB1V03_LOCUS18568</name>
    <name evidence="3" type="ORF">OSB1V03_LOCUS20603</name>
</gene>
<dbReference type="InterPro" id="IPR019323">
    <property type="entry name" value="ELKS/CAST"/>
</dbReference>
<evidence type="ECO:0000313" key="4">
    <source>
        <dbReference type="Proteomes" id="UP000759131"/>
    </source>
</evidence>
<proteinExistence type="predicted"/>
<sequence length="139" mass="16316">NKLIEFQNDRIEELEEALRESVRITANKEYEMEETEVEKLMDDMRAMNNVTNATCTNCPQLKVYLDRIENRFKKLLIDRNQSLNELFDMKLEGLSSAISEKDAHLAQLEMCGLRNAENAKEVDRVRHQKKILVEKLKSE</sequence>
<dbReference type="EMBL" id="CAJPIZ010024964">
    <property type="protein sequence ID" value="CAG2118617.1"/>
    <property type="molecule type" value="Genomic_DNA"/>
</dbReference>
<protein>
    <submittedName>
        <fullName evidence="2">Uncharacterized protein</fullName>
    </submittedName>
</protein>
<dbReference type="EMBL" id="CAJPIZ010034707">
    <property type="protein sequence ID" value="CAG2120657.1"/>
    <property type="molecule type" value="Genomic_DNA"/>
</dbReference>
<dbReference type="EMBL" id="OC879539">
    <property type="protein sequence ID" value="CAD7641248.1"/>
    <property type="molecule type" value="Genomic_DNA"/>
</dbReference>
<organism evidence="2">
    <name type="scientific">Medioppia subpectinata</name>
    <dbReference type="NCBI Taxonomy" id="1979941"/>
    <lineage>
        <taxon>Eukaryota</taxon>
        <taxon>Metazoa</taxon>
        <taxon>Ecdysozoa</taxon>
        <taxon>Arthropoda</taxon>
        <taxon>Chelicerata</taxon>
        <taxon>Arachnida</taxon>
        <taxon>Acari</taxon>
        <taxon>Acariformes</taxon>
        <taxon>Sarcoptiformes</taxon>
        <taxon>Oribatida</taxon>
        <taxon>Brachypylina</taxon>
        <taxon>Oppioidea</taxon>
        <taxon>Oppiidae</taxon>
        <taxon>Medioppia</taxon>
    </lineage>
</organism>
<feature type="non-terminal residue" evidence="2">
    <location>
        <position position="139"/>
    </location>
</feature>
<keyword evidence="1" id="KW-0175">Coiled coil</keyword>
<reference evidence="2" key="1">
    <citation type="submission" date="2020-11" db="EMBL/GenBank/DDBJ databases">
        <authorList>
            <person name="Tran Van P."/>
        </authorList>
    </citation>
    <scope>NUCLEOTIDE SEQUENCE</scope>
</reference>
<evidence type="ECO:0000256" key="1">
    <source>
        <dbReference type="SAM" id="Coils"/>
    </source>
</evidence>
<dbReference type="EMBL" id="OC889282">
    <property type="protein sequence ID" value="CAD7645640.1"/>
    <property type="molecule type" value="Genomic_DNA"/>
</dbReference>
<evidence type="ECO:0000313" key="2">
    <source>
        <dbReference type="EMBL" id="CAD7641248.1"/>
    </source>
</evidence>
<name>A0A7R9QCZ5_9ACAR</name>
<dbReference type="AlphaFoldDB" id="A0A7R9QCZ5"/>
<dbReference type="Pfam" id="PF10174">
    <property type="entry name" value="Cast"/>
    <property type="match status" value="1"/>
</dbReference>
<dbReference type="Proteomes" id="UP000759131">
    <property type="component" value="Unassembled WGS sequence"/>
</dbReference>
<keyword evidence="4" id="KW-1185">Reference proteome</keyword>